<proteinExistence type="predicted"/>
<dbReference type="EMBL" id="FZNQ01000001">
    <property type="protein sequence ID" value="SNR25658.1"/>
    <property type="molecule type" value="Genomic_DNA"/>
</dbReference>
<protein>
    <submittedName>
        <fullName evidence="2">Helix-hairpin-helix domain-containing protein</fullName>
    </submittedName>
</protein>
<dbReference type="Gene3D" id="1.10.150.20">
    <property type="entry name" value="5' to 3' exonuclease, C-terminal subdomain"/>
    <property type="match status" value="1"/>
</dbReference>
<name>A0A238UUD8_HALVU</name>
<feature type="compositionally biased region" description="Acidic residues" evidence="1">
    <location>
        <begin position="80"/>
        <end position="137"/>
    </location>
</feature>
<dbReference type="OrthoDB" id="202878at2157"/>
<dbReference type="SUPFAM" id="SSF47794">
    <property type="entry name" value="Rad51 N-terminal domain-like"/>
    <property type="match status" value="1"/>
</dbReference>
<keyword evidence="3" id="KW-1185">Reference proteome</keyword>
<feature type="compositionally biased region" description="Low complexity" evidence="1">
    <location>
        <begin position="42"/>
        <end position="56"/>
    </location>
</feature>
<sequence>MSLLKKIKGMLGMGDDADGGSGTSVTVEREAPVDDADEDEPAAAGTDAAASTGSLVEEPDVPEETAEPAEAVDAVGDATTENEPEGDDETNGVADTEAEETEAAVDTEGEETEATVDTEGDGAEDTDEASEDVDGEPVDSIRGIGPAYAERLGEIGIHTVSDLAEADPEAVAEGASVGEKRATTWIDRAKKF</sequence>
<dbReference type="Proteomes" id="UP000198397">
    <property type="component" value="Unassembled WGS sequence"/>
</dbReference>
<evidence type="ECO:0000256" key="1">
    <source>
        <dbReference type="SAM" id="MobiDB-lite"/>
    </source>
</evidence>
<feature type="compositionally biased region" description="Acidic residues" evidence="1">
    <location>
        <begin position="57"/>
        <end position="67"/>
    </location>
</feature>
<dbReference type="GO" id="GO:0000166">
    <property type="term" value="F:nucleotide binding"/>
    <property type="evidence" value="ECO:0007669"/>
    <property type="project" value="InterPro"/>
</dbReference>
<reference evidence="2 3" key="1">
    <citation type="submission" date="2017-06" db="EMBL/GenBank/DDBJ databases">
        <authorList>
            <person name="Kim H.J."/>
            <person name="Triplett B.A."/>
        </authorList>
    </citation>
    <scope>NUCLEOTIDE SEQUENCE [LARGE SCALE GENOMIC DNA]</scope>
    <source>
        <strain evidence="2 3">DSM 8800</strain>
    </source>
</reference>
<dbReference type="AlphaFoldDB" id="A0A238UUD8"/>
<dbReference type="RefSeq" id="WP_089383350.1">
    <property type="nucleotide sequence ID" value="NZ_FZNQ01000001.1"/>
</dbReference>
<dbReference type="InterPro" id="IPR010995">
    <property type="entry name" value="DNA_repair_Rad51/TF_NusA_a-hlx"/>
</dbReference>
<evidence type="ECO:0000313" key="3">
    <source>
        <dbReference type="Proteomes" id="UP000198397"/>
    </source>
</evidence>
<feature type="region of interest" description="Disordered" evidence="1">
    <location>
        <begin position="1"/>
        <end position="143"/>
    </location>
</feature>
<evidence type="ECO:0000313" key="2">
    <source>
        <dbReference type="EMBL" id="SNR25658.1"/>
    </source>
</evidence>
<dbReference type="Pfam" id="PF14520">
    <property type="entry name" value="HHH_5"/>
    <property type="match status" value="1"/>
</dbReference>
<accession>A0A238UUD8</accession>
<gene>
    <name evidence="2" type="ORF">SAMN06264855_101388</name>
</gene>
<organism evidence="2 3">
    <name type="scientific">Halorubrum vacuolatum</name>
    <name type="common">Natronobacterium vacuolatum</name>
    <dbReference type="NCBI Taxonomy" id="63740"/>
    <lineage>
        <taxon>Archaea</taxon>
        <taxon>Methanobacteriati</taxon>
        <taxon>Methanobacteriota</taxon>
        <taxon>Stenosarchaea group</taxon>
        <taxon>Halobacteria</taxon>
        <taxon>Halobacteriales</taxon>
        <taxon>Haloferacaceae</taxon>
        <taxon>Halorubrum</taxon>
    </lineage>
</organism>